<dbReference type="Pfam" id="PF02602">
    <property type="entry name" value="HEM4"/>
    <property type="match status" value="1"/>
</dbReference>
<protein>
    <submittedName>
        <fullName evidence="2">Uroporphyrinogen-III synthase</fullName>
    </submittedName>
</protein>
<dbReference type="InterPro" id="IPR039793">
    <property type="entry name" value="UROS/Hem4"/>
</dbReference>
<dbReference type="AlphaFoldDB" id="A0A1I5USJ7"/>
<reference evidence="2 3" key="1">
    <citation type="submission" date="2016-10" db="EMBL/GenBank/DDBJ databases">
        <authorList>
            <person name="de Groot N.N."/>
        </authorList>
    </citation>
    <scope>NUCLEOTIDE SEQUENCE [LARGE SCALE GENOMIC DNA]</scope>
    <source>
        <strain evidence="2 3">DSM 28286</strain>
    </source>
</reference>
<dbReference type="GO" id="GO:0006780">
    <property type="term" value="P:uroporphyrinogen III biosynthetic process"/>
    <property type="evidence" value="ECO:0007669"/>
    <property type="project" value="InterPro"/>
</dbReference>
<dbReference type="Proteomes" id="UP000199031">
    <property type="component" value="Unassembled WGS sequence"/>
</dbReference>
<proteinExistence type="predicted"/>
<dbReference type="InterPro" id="IPR003754">
    <property type="entry name" value="4pyrrol_synth_uPrphyn_synth"/>
</dbReference>
<organism evidence="2 3">
    <name type="scientific">Parafilimonas terrae</name>
    <dbReference type="NCBI Taxonomy" id="1465490"/>
    <lineage>
        <taxon>Bacteria</taxon>
        <taxon>Pseudomonadati</taxon>
        <taxon>Bacteroidota</taxon>
        <taxon>Chitinophagia</taxon>
        <taxon>Chitinophagales</taxon>
        <taxon>Chitinophagaceae</taxon>
        <taxon>Parafilimonas</taxon>
    </lineage>
</organism>
<dbReference type="CDD" id="cd06578">
    <property type="entry name" value="HemD"/>
    <property type="match status" value="1"/>
</dbReference>
<keyword evidence="3" id="KW-1185">Reference proteome</keyword>
<evidence type="ECO:0000313" key="2">
    <source>
        <dbReference type="EMBL" id="SFP98231.1"/>
    </source>
</evidence>
<dbReference type="PANTHER" id="PTHR12390:SF0">
    <property type="entry name" value="UROPORPHYRINOGEN-III SYNTHASE"/>
    <property type="match status" value="1"/>
</dbReference>
<accession>A0A1I5USJ7</accession>
<dbReference type="PANTHER" id="PTHR12390">
    <property type="entry name" value="UROPORPHYRINOGEN III SYNTHASE"/>
    <property type="match status" value="1"/>
</dbReference>
<dbReference type="InterPro" id="IPR036108">
    <property type="entry name" value="4pyrrol_syn_uPrphyn_synt_sf"/>
</dbReference>
<dbReference type="GO" id="GO:0004852">
    <property type="term" value="F:uroporphyrinogen-III synthase activity"/>
    <property type="evidence" value="ECO:0007669"/>
    <property type="project" value="InterPro"/>
</dbReference>
<dbReference type="Gene3D" id="3.40.50.10090">
    <property type="match status" value="2"/>
</dbReference>
<gene>
    <name evidence="2" type="ORF">SAMN05444277_10420</name>
</gene>
<name>A0A1I5USJ7_9BACT</name>
<feature type="domain" description="Tetrapyrrole biosynthesis uroporphyrinogen III synthase" evidence="1">
    <location>
        <begin position="17"/>
        <end position="226"/>
    </location>
</feature>
<evidence type="ECO:0000259" key="1">
    <source>
        <dbReference type="Pfam" id="PF02602"/>
    </source>
</evidence>
<evidence type="ECO:0000313" key="3">
    <source>
        <dbReference type="Proteomes" id="UP000199031"/>
    </source>
</evidence>
<dbReference type="GO" id="GO:0005829">
    <property type="term" value="C:cytosol"/>
    <property type="evidence" value="ECO:0007669"/>
    <property type="project" value="TreeGrafter"/>
</dbReference>
<dbReference type="SUPFAM" id="SSF69618">
    <property type="entry name" value="HemD-like"/>
    <property type="match status" value="1"/>
</dbReference>
<sequence>MLANNPSILITGEIDEALIQQLTSKGFNVDVIPFIKTESIQSAIIQQEIEHIATIDAIIIFTSSHAVEAISHLLSNKKINWKVYCVGEKTKYVIEHLLPAVSVADYADNAIHLSQKIISTNSINEVYFFCGDKRMDTLPRLLASNNITVHEVQVYTTTIFEYALNRYYDVVLFFSPSAVRGFFTSNTIDEKTALFAIGNTTANEIKRYTSTNIIISEKPGKKELIEKLVEFFE</sequence>
<dbReference type="STRING" id="1465490.SAMN05444277_10420"/>
<dbReference type="EMBL" id="FOXQ01000004">
    <property type="protein sequence ID" value="SFP98231.1"/>
    <property type="molecule type" value="Genomic_DNA"/>
</dbReference>